<organism evidence="3 4">
    <name type="scientific">Rhodoplanes elegans</name>
    <dbReference type="NCBI Taxonomy" id="29408"/>
    <lineage>
        <taxon>Bacteria</taxon>
        <taxon>Pseudomonadati</taxon>
        <taxon>Pseudomonadota</taxon>
        <taxon>Alphaproteobacteria</taxon>
        <taxon>Hyphomicrobiales</taxon>
        <taxon>Nitrobacteraceae</taxon>
        <taxon>Rhodoplanes</taxon>
    </lineage>
</organism>
<gene>
    <name evidence="3" type="ORF">CH338_01335</name>
</gene>
<dbReference type="InterPro" id="IPR027417">
    <property type="entry name" value="P-loop_NTPase"/>
</dbReference>
<dbReference type="PANTHER" id="PTHR41287:SF1">
    <property type="entry name" value="PROTEIN YMFN"/>
    <property type="match status" value="1"/>
</dbReference>
<accession>A0A327KVH0</accession>
<dbReference type="InterPro" id="IPR046461">
    <property type="entry name" value="TerL_ATPase"/>
</dbReference>
<evidence type="ECO:0000259" key="2">
    <source>
        <dbReference type="Pfam" id="PF20441"/>
    </source>
</evidence>
<dbReference type="OrthoDB" id="9760250at2"/>
<feature type="domain" description="Terminase large subunit-like ATPase" evidence="1">
    <location>
        <begin position="64"/>
        <end position="205"/>
    </location>
</feature>
<dbReference type="GO" id="GO:0004519">
    <property type="term" value="F:endonuclease activity"/>
    <property type="evidence" value="ECO:0007669"/>
    <property type="project" value="InterPro"/>
</dbReference>
<dbReference type="EMBL" id="NPEU01000006">
    <property type="protein sequence ID" value="RAI41974.1"/>
    <property type="molecule type" value="Genomic_DNA"/>
</dbReference>
<evidence type="ECO:0000313" key="3">
    <source>
        <dbReference type="EMBL" id="RAI41974.1"/>
    </source>
</evidence>
<dbReference type="InterPro" id="IPR005021">
    <property type="entry name" value="Terminase_largesu-like"/>
</dbReference>
<dbReference type="AlphaFoldDB" id="A0A327KVH0"/>
<proteinExistence type="predicted"/>
<dbReference type="PANTHER" id="PTHR41287">
    <property type="match status" value="1"/>
</dbReference>
<dbReference type="RefSeq" id="WP_111355240.1">
    <property type="nucleotide sequence ID" value="NZ_NHSK01000074.1"/>
</dbReference>
<comment type="caution">
    <text evidence="3">The sequence shown here is derived from an EMBL/GenBank/DDBJ whole genome shotgun (WGS) entry which is preliminary data.</text>
</comment>
<reference evidence="3 4" key="1">
    <citation type="submission" date="2017-07" db="EMBL/GenBank/DDBJ databases">
        <title>Draft Genome Sequences of Select Purple Nonsulfur Bacteria.</title>
        <authorList>
            <person name="Lasarre B."/>
            <person name="Mckinlay J.B."/>
        </authorList>
    </citation>
    <scope>NUCLEOTIDE SEQUENCE [LARGE SCALE GENOMIC DNA]</scope>
    <source>
        <strain evidence="3 4">DSM 11907</strain>
    </source>
</reference>
<feature type="domain" description="Terminase large subunit-like endonuclease" evidence="2">
    <location>
        <begin position="231"/>
        <end position="505"/>
    </location>
</feature>
<dbReference type="InterPro" id="IPR046462">
    <property type="entry name" value="TerL_nuclease"/>
</dbReference>
<sequence length="520" mass="57481">MTRKSPNRSKARSLGRPETRAERNIRWIEEFCRIPEGRDVGKPVRLRPWQRDEIRKIYDNPAGTRRAILSFGRKNAKTTLSAFLLLLHLCGPEARPNSQLFSAAQSRDQAALLFALAAKIVRMSPDLLGVVTPRDTAKQLYCSDLGTLYRALSAEASTAYGLSPVFIVHDELGQVKGPRSELYEALETATGAQDSPLSIIISTQAPTDSDLLSLLIDDAMAGHDPRVTVSLYTAPQEDDPFVEATIRKANPAFGDFLNATEVLAMAADAKRMPSRESEYRNLVLNQRVEAASPFVSRALWQSCGADPLSIEDVEVYGGLDLSAVNDLTALVLIGKVSGVWQVHPTFWLPRDGLADKSRTDRVPYDLWERQGQLCTAPGRSIDYEFVASILREQCRALDIRKIAFDRWNFKHLKPWLLQAGFTEDEIAERFVEFGQGFQSMSPALRDLESEILNGRIAHGNHPVLAMCAANAVVQTDPSGNRKLAKNKSSGRIDGMVALTMAMGAAPSEDESAPRPFITFL</sequence>
<dbReference type="Gene3D" id="3.40.50.300">
    <property type="entry name" value="P-loop containing nucleotide triphosphate hydrolases"/>
    <property type="match status" value="1"/>
</dbReference>
<evidence type="ECO:0000259" key="1">
    <source>
        <dbReference type="Pfam" id="PF03354"/>
    </source>
</evidence>
<protein>
    <submittedName>
        <fullName evidence="3">Terminase</fullName>
    </submittedName>
</protein>
<dbReference type="Pfam" id="PF20441">
    <property type="entry name" value="TerL_nuclease"/>
    <property type="match status" value="1"/>
</dbReference>
<evidence type="ECO:0000313" key="4">
    <source>
        <dbReference type="Proteomes" id="UP000248863"/>
    </source>
</evidence>
<name>A0A327KVH0_9BRAD</name>
<dbReference type="Pfam" id="PF03354">
    <property type="entry name" value="TerL_ATPase"/>
    <property type="match status" value="1"/>
</dbReference>
<dbReference type="Proteomes" id="UP000248863">
    <property type="component" value="Unassembled WGS sequence"/>
</dbReference>
<keyword evidence="4" id="KW-1185">Reference proteome</keyword>